<evidence type="ECO:0000256" key="2">
    <source>
        <dbReference type="ARBA" id="ARBA00022618"/>
    </source>
</evidence>
<dbReference type="InterPro" id="IPR036390">
    <property type="entry name" value="WH_DNA-bd_sf"/>
</dbReference>
<evidence type="ECO:0000313" key="5">
    <source>
        <dbReference type="EMBL" id="ACD70883.1"/>
    </source>
</evidence>
<dbReference type="SUPFAM" id="SSF46785">
    <property type="entry name" value="Winged helix' DNA-binding domain"/>
    <property type="match status" value="1"/>
</dbReference>
<dbReference type="GeneID" id="93876228"/>
<dbReference type="PANTHER" id="PTHR34298:SF2">
    <property type="entry name" value="SEGREGATION AND CONDENSATION PROTEIN B"/>
    <property type="match status" value="1"/>
</dbReference>
<evidence type="ECO:0000256" key="4">
    <source>
        <dbReference type="ARBA" id="ARBA00023306"/>
    </source>
</evidence>
<dbReference type="KEGG" id="tpp:TPASS_0458"/>
<organism evidence="5 6">
    <name type="scientific">Treponema pallidum subsp. pallidum (strain SS14)</name>
    <dbReference type="NCBI Taxonomy" id="455434"/>
    <lineage>
        <taxon>Bacteria</taxon>
        <taxon>Pseudomonadati</taxon>
        <taxon>Spirochaetota</taxon>
        <taxon>Spirochaetia</taxon>
        <taxon>Spirochaetales</taxon>
        <taxon>Treponemataceae</taxon>
        <taxon>Treponema</taxon>
    </lineage>
</organism>
<sequence length="192" mass="20776">MDQAEPCTLHGAPAPDLALLEAILFVEGVRLSYACLARKLGLSEQAVGECVARLGEALASGARGGGGLELHCNEQGVALLPAATVRERLATLYGKRSEGRLSRAAMETLSIVAYAQPVTRAEIEAIRGVGADTMIRLLSERRLICEVGKKDIPGKPAQYGTTEEFLTAFRLRSIADLPKLDEEEQRRFELTR</sequence>
<dbReference type="EMBL" id="CP000805">
    <property type="protein sequence ID" value="ACD70883.1"/>
    <property type="molecule type" value="Genomic_DNA"/>
</dbReference>
<dbReference type="PIRSF" id="PIRSF019345">
    <property type="entry name" value="ScpB"/>
    <property type="match status" value="1"/>
</dbReference>
<dbReference type="RefSeq" id="WP_010881907.1">
    <property type="nucleotide sequence ID" value="NC_010741.1"/>
</dbReference>
<evidence type="ECO:0000256" key="3">
    <source>
        <dbReference type="ARBA" id="ARBA00022829"/>
    </source>
</evidence>
<dbReference type="Gene3D" id="1.10.10.10">
    <property type="entry name" value="Winged helix-like DNA-binding domain superfamily/Winged helix DNA-binding domain"/>
    <property type="match status" value="1"/>
</dbReference>
<keyword evidence="4" id="KW-0131">Cell cycle</keyword>
<protein>
    <recommendedName>
        <fullName evidence="7">SMC-Scp complex subunit ScpB</fullName>
    </recommendedName>
</protein>
<dbReference type="PANTHER" id="PTHR34298">
    <property type="entry name" value="SEGREGATION AND CONDENSATION PROTEIN B"/>
    <property type="match status" value="1"/>
</dbReference>
<dbReference type="Proteomes" id="UP000001202">
    <property type="component" value="Chromosome"/>
</dbReference>
<name>A0A0H3BIF8_TREPS</name>
<dbReference type="GO" id="GO:0051301">
    <property type="term" value="P:cell division"/>
    <property type="evidence" value="ECO:0007669"/>
    <property type="project" value="UniProtKB-KW"/>
</dbReference>
<evidence type="ECO:0000256" key="1">
    <source>
        <dbReference type="ARBA" id="ARBA00022490"/>
    </source>
</evidence>
<dbReference type="AlphaFoldDB" id="A0A0H3BIF8"/>
<accession>A0A0H3BIF8</accession>
<gene>
    <name evidence="5" type="ordered locus">TPASS_0458</name>
</gene>
<dbReference type="GO" id="GO:0051304">
    <property type="term" value="P:chromosome separation"/>
    <property type="evidence" value="ECO:0007669"/>
    <property type="project" value="InterPro"/>
</dbReference>
<evidence type="ECO:0000313" key="6">
    <source>
        <dbReference type="Proteomes" id="UP000001202"/>
    </source>
</evidence>
<keyword evidence="1" id="KW-0963">Cytoplasm</keyword>
<evidence type="ECO:0008006" key="7">
    <source>
        <dbReference type="Google" id="ProtNLM"/>
    </source>
</evidence>
<keyword evidence="2" id="KW-0132">Cell division</keyword>
<dbReference type="InterPro" id="IPR005234">
    <property type="entry name" value="ScpB_csome_segregation"/>
</dbReference>
<keyword evidence="3" id="KW-0159">Chromosome partition</keyword>
<dbReference type="NCBIfam" id="TIGR00281">
    <property type="entry name" value="SMC-Scp complex subunit ScpB"/>
    <property type="match status" value="1"/>
</dbReference>
<reference evidence="5 6" key="1">
    <citation type="journal article" date="2008" name="BMC Microbiol.">
        <title>Complete genome sequence of Treponema pallidum ssp. pallidum strain SS14 determined with oligonucleotide arrays.</title>
        <authorList>
            <person name="Matejkova P."/>
            <person name="Strouhal M."/>
            <person name="Smajs D."/>
            <person name="Norris S.J."/>
            <person name="Palzkill T."/>
            <person name="Petrosino J.F."/>
            <person name="Sodergren E."/>
            <person name="Norton J.E."/>
            <person name="Singh J."/>
            <person name="Richmond T.A."/>
            <person name="Molla M.N."/>
            <person name="Albert T.J."/>
            <person name="Weinstock G.M."/>
        </authorList>
    </citation>
    <scope>NUCLEOTIDE SEQUENCE [LARGE SCALE GENOMIC DNA]</scope>
    <source>
        <strain evidence="5 6">SS14</strain>
    </source>
</reference>
<dbReference type="PATRIC" id="fig|243276.5.peg.489"/>
<dbReference type="InterPro" id="IPR036388">
    <property type="entry name" value="WH-like_DNA-bd_sf"/>
</dbReference>
<dbReference type="Pfam" id="PF04079">
    <property type="entry name" value="SMC_ScpB"/>
    <property type="match status" value="1"/>
</dbReference>
<proteinExistence type="predicted"/>